<dbReference type="AlphaFoldDB" id="A0A3N0Z8K0"/>
<keyword evidence="3" id="KW-1185">Reference proteome</keyword>
<gene>
    <name evidence="2" type="ORF">DPX16_1569</name>
</gene>
<dbReference type="EMBL" id="RJVU01006538">
    <property type="protein sequence ID" value="ROL54683.1"/>
    <property type="molecule type" value="Genomic_DNA"/>
</dbReference>
<evidence type="ECO:0000256" key="1">
    <source>
        <dbReference type="SAM" id="Phobius"/>
    </source>
</evidence>
<name>A0A3N0Z8K0_ANAGA</name>
<proteinExistence type="predicted"/>
<keyword evidence="1" id="KW-0472">Membrane</keyword>
<feature type="transmembrane region" description="Helical" evidence="1">
    <location>
        <begin position="15"/>
        <end position="38"/>
    </location>
</feature>
<accession>A0A3N0Z8K0</accession>
<organism evidence="2 3">
    <name type="scientific">Anabarilius grahami</name>
    <name type="common">Kanglang fish</name>
    <name type="synonym">Barilius grahami</name>
    <dbReference type="NCBI Taxonomy" id="495550"/>
    <lineage>
        <taxon>Eukaryota</taxon>
        <taxon>Metazoa</taxon>
        <taxon>Chordata</taxon>
        <taxon>Craniata</taxon>
        <taxon>Vertebrata</taxon>
        <taxon>Euteleostomi</taxon>
        <taxon>Actinopterygii</taxon>
        <taxon>Neopterygii</taxon>
        <taxon>Teleostei</taxon>
        <taxon>Ostariophysi</taxon>
        <taxon>Cypriniformes</taxon>
        <taxon>Xenocyprididae</taxon>
        <taxon>Xenocypridinae</taxon>
        <taxon>Xenocypridinae incertae sedis</taxon>
        <taxon>Anabarilius</taxon>
    </lineage>
</organism>
<sequence>MDGVSPSAGVRGCRFRVVAVATVAGLIGGGGAVVLGRLMQTEGESARFASLLFLHSIERDASRTRAISGASETRKRCVRGREGDMRKMKGVVLSHFCRNTRAHPRIRSILYLNIVAVNQVQI</sequence>
<protein>
    <submittedName>
        <fullName evidence="2">Uncharacterized protein</fullName>
    </submittedName>
</protein>
<keyword evidence="1" id="KW-1133">Transmembrane helix</keyword>
<dbReference type="Proteomes" id="UP000281406">
    <property type="component" value="Unassembled WGS sequence"/>
</dbReference>
<evidence type="ECO:0000313" key="2">
    <source>
        <dbReference type="EMBL" id="ROL54683.1"/>
    </source>
</evidence>
<reference evidence="2 3" key="1">
    <citation type="submission" date="2018-10" db="EMBL/GenBank/DDBJ databases">
        <title>Genome assembly for a Yunnan-Guizhou Plateau 3E fish, Anabarilius grahami (Regan), and its evolutionary and genetic applications.</title>
        <authorList>
            <person name="Jiang W."/>
        </authorList>
    </citation>
    <scope>NUCLEOTIDE SEQUENCE [LARGE SCALE GENOMIC DNA]</scope>
    <source>
        <strain evidence="2">AG-KIZ</strain>
        <tissue evidence="2">Muscle</tissue>
    </source>
</reference>
<comment type="caution">
    <text evidence="2">The sequence shown here is derived from an EMBL/GenBank/DDBJ whole genome shotgun (WGS) entry which is preliminary data.</text>
</comment>
<keyword evidence="1" id="KW-0812">Transmembrane</keyword>
<evidence type="ECO:0000313" key="3">
    <source>
        <dbReference type="Proteomes" id="UP000281406"/>
    </source>
</evidence>